<dbReference type="Proteomes" id="UP000789595">
    <property type="component" value="Unassembled WGS sequence"/>
</dbReference>
<feature type="domain" description="TOG" evidence="2">
    <location>
        <begin position="1"/>
        <end position="236"/>
    </location>
</feature>
<proteinExistence type="predicted"/>
<dbReference type="EMBL" id="HBIW01025809">
    <property type="protein sequence ID" value="CAE0706813.1"/>
    <property type="molecule type" value="Transcribed_RNA"/>
</dbReference>
<evidence type="ECO:0000313" key="5">
    <source>
        <dbReference type="Proteomes" id="UP000789595"/>
    </source>
</evidence>
<accession>A0A7S4EEA8</accession>
<dbReference type="OrthoDB" id="10678981at2759"/>
<evidence type="ECO:0000259" key="2">
    <source>
        <dbReference type="SMART" id="SM01349"/>
    </source>
</evidence>
<dbReference type="GO" id="GO:0000278">
    <property type="term" value="P:mitotic cell cycle"/>
    <property type="evidence" value="ECO:0007669"/>
    <property type="project" value="UniProtKB-ARBA"/>
</dbReference>
<dbReference type="InterPro" id="IPR034085">
    <property type="entry name" value="TOG"/>
</dbReference>
<dbReference type="SMART" id="SM01349">
    <property type="entry name" value="TOG"/>
    <property type="match status" value="1"/>
</dbReference>
<dbReference type="InterPro" id="IPR011989">
    <property type="entry name" value="ARM-like"/>
</dbReference>
<dbReference type="PANTHER" id="PTHR21567">
    <property type="entry name" value="CLASP"/>
    <property type="match status" value="1"/>
</dbReference>
<feature type="compositionally biased region" description="Basic residues" evidence="1">
    <location>
        <begin position="248"/>
        <end position="260"/>
    </location>
</feature>
<dbReference type="AlphaFoldDB" id="A0A7S4EEA8"/>
<feature type="region of interest" description="Disordered" evidence="1">
    <location>
        <begin position="223"/>
        <end position="278"/>
    </location>
</feature>
<reference evidence="4" key="2">
    <citation type="submission" date="2021-11" db="EMBL/GenBank/DDBJ databases">
        <authorList>
            <consortium name="Genoscope - CEA"/>
            <person name="William W."/>
        </authorList>
    </citation>
    <scope>NUCLEOTIDE SEQUENCE</scope>
</reference>
<name>A0A7S4EEA8_9STRA</name>
<gene>
    <name evidence="3" type="ORF">PCAL00307_LOCUS22264</name>
    <name evidence="4" type="ORF">PECAL_5P15840</name>
</gene>
<feature type="region of interest" description="Disordered" evidence="1">
    <location>
        <begin position="538"/>
        <end position="557"/>
    </location>
</feature>
<sequence>MEATLQKVQQELKSDEWELRVDGLKALTKLGEEARTPDQRQQLAKLLKQEGIGKLVTDQLRNLRSVVAAAACRCATALATGLGSDGRGLADEHWTATLLGVASGGAPKVVQEAATQALSAIVDAAAPIGNAALFSRLCQTAETAKAPPARKHAMDLAARALGRWRPDSNWAQAASVVEKRARDADGSARAAARGLWLALRHAGFARQAQDCLDALDASARKAFQKAAASAPPPGPPLTDLPPPAAPKPKPKPKPVQKKKPVAVEPPPPPSPERPRTKPTPALIDALAQQCASPHWDVRRDAVAALREAQRDGVTGDDRKSAWRALVVAVGDAHHKVALAALEACCAGLDAGREDVEGLLASIPDRPFGVASSLGLLVTRCCSRLADGRAPLRRAAGNCLDGARRAFAPGALLHAAAPATNALTPLRARAALHEFLAAVARVDGEAQGASYLADDTHLHTLVSRVAATLASTRSASTQRETAANDGAAPCHAAATRLLVALFRADRNRVASRVAKLSLNEKQACEHALRDAAPDFKSAVSASRKEETAAPSNIVSEETERAARSTLSAAVAALAREVRGGADARRDASAARADIARIARKDLLSACWSDKCDAVAHLLVERACGGAATSAERYLTVDDSDDSNDGRFHTRRGVAKQPTTSLSDLAARHESLAALRTLARRRPKAFRGSVDSCVPRLLQLARSTTAPLELAWAAERVVAAVADRGDAARCLELLLPDVFDATPPKTADAAFLEALDAAASRAPLCRLAGLCCARAPAQSVRNALPTLLPALGAACSAPGADVRKAAVDGLVDVYRALGDGVVPKFKQFLREDQVRLVGTYVHRAGLSAA</sequence>
<dbReference type="EMBL" id="CAKKNE010000005">
    <property type="protein sequence ID" value="CAH0377002.1"/>
    <property type="molecule type" value="Genomic_DNA"/>
</dbReference>
<evidence type="ECO:0000256" key="1">
    <source>
        <dbReference type="SAM" id="MobiDB-lite"/>
    </source>
</evidence>
<evidence type="ECO:0000313" key="3">
    <source>
        <dbReference type="EMBL" id="CAE0706813.1"/>
    </source>
</evidence>
<dbReference type="GO" id="GO:0005881">
    <property type="term" value="C:cytoplasmic microtubule"/>
    <property type="evidence" value="ECO:0007669"/>
    <property type="project" value="TreeGrafter"/>
</dbReference>
<dbReference type="GO" id="GO:0000226">
    <property type="term" value="P:microtubule cytoskeleton organization"/>
    <property type="evidence" value="ECO:0007669"/>
    <property type="project" value="TreeGrafter"/>
</dbReference>
<dbReference type="PANTHER" id="PTHR21567:SF9">
    <property type="entry name" value="CLIP-ASSOCIATING PROTEIN"/>
    <property type="match status" value="1"/>
</dbReference>
<reference evidence="3" key="1">
    <citation type="submission" date="2021-01" db="EMBL/GenBank/DDBJ databases">
        <authorList>
            <person name="Corre E."/>
            <person name="Pelletier E."/>
            <person name="Niang G."/>
            <person name="Scheremetjew M."/>
            <person name="Finn R."/>
            <person name="Kale V."/>
            <person name="Holt S."/>
            <person name="Cochrane G."/>
            <person name="Meng A."/>
            <person name="Brown T."/>
            <person name="Cohen L."/>
        </authorList>
    </citation>
    <scope>NUCLEOTIDE SEQUENCE</scope>
    <source>
        <strain evidence="3">CCMP1756</strain>
    </source>
</reference>
<organism evidence="3">
    <name type="scientific">Pelagomonas calceolata</name>
    <dbReference type="NCBI Taxonomy" id="35677"/>
    <lineage>
        <taxon>Eukaryota</taxon>
        <taxon>Sar</taxon>
        <taxon>Stramenopiles</taxon>
        <taxon>Ochrophyta</taxon>
        <taxon>Pelagophyceae</taxon>
        <taxon>Pelagomonadales</taxon>
        <taxon>Pelagomonadaceae</taxon>
        <taxon>Pelagomonas</taxon>
    </lineage>
</organism>
<keyword evidence="5" id="KW-1185">Reference proteome</keyword>
<evidence type="ECO:0000313" key="4">
    <source>
        <dbReference type="EMBL" id="CAH0377002.1"/>
    </source>
</evidence>
<protein>
    <recommendedName>
        <fullName evidence="2">TOG domain-containing protein</fullName>
    </recommendedName>
</protein>
<dbReference type="GO" id="GO:0008017">
    <property type="term" value="F:microtubule binding"/>
    <property type="evidence" value="ECO:0007669"/>
    <property type="project" value="TreeGrafter"/>
</dbReference>
<feature type="compositionally biased region" description="Pro residues" evidence="1">
    <location>
        <begin position="230"/>
        <end position="247"/>
    </location>
</feature>
<dbReference type="GO" id="GO:0005819">
    <property type="term" value="C:spindle"/>
    <property type="evidence" value="ECO:0007669"/>
    <property type="project" value="UniProtKB-ARBA"/>
</dbReference>
<dbReference type="SUPFAM" id="SSF48371">
    <property type="entry name" value="ARM repeat"/>
    <property type="match status" value="1"/>
</dbReference>
<dbReference type="Gene3D" id="1.25.10.10">
    <property type="entry name" value="Leucine-rich Repeat Variant"/>
    <property type="match status" value="3"/>
</dbReference>
<dbReference type="InterPro" id="IPR016024">
    <property type="entry name" value="ARM-type_fold"/>
</dbReference>